<dbReference type="EMBL" id="UIGI01000001">
    <property type="protein sequence ID" value="SUW65422.1"/>
    <property type="molecule type" value="Genomic_DNA"/>
</dbReference>
<accession>A0A381CC28</accession>
<gene>
    <name evidence="1" type="ORF">NCTC12119_03967</name>
</gene>
<dbReference type="Proteomes" id="UP000255528">
    <property type="component" value="Unassembled WGS sequence"/>
</dbReference>
<proteinExistence type="predicted"/>
<sequence>MHSLSNSGFTTTLELEVRLKDVDYEADNED</sequence>
<dbReference type="AlphaFoldDB" id="A0A381CC28"/>
<evidence type="ECO:0000313" key="2">
    <source>
        <dbReference type="Proteomes" id="UP000255528"/>
    </source>
</evidence>
<protein>
    <submittedName>
        <fullName evidence="1">Uncharacterized protein</fullName>
    </submittedName>
</protein>
<name>A0A381CC28_9ENTR</name>
<organism evidence="1 2">
    <name type="scientific">Buttiauxella agrestis</name>
    <dbReference type="NCBI Taxonomy" id="82977"/>
    <lineage>
        <taxon>Bacteria</taxon>
        <taxon>Pseudomonadati</taxon>
        <taxon>Pseudomonadota</taxon>
        <taxon>Gammaproteobacteria</taxon>
        <taxon>Enterobacterales</taxon>
        <taxon>Enterobacteriaceae</taxon>
        <taxon>Buttiauxella</taxon>
    </lineage>
</organism>
<evidence type="ECO:0000313" key="1">
    <source>
        <dbReference type="EMBL" id="SUW65422.1"/>
    </source>
</evidence>
<reference evidence="1 2" key="1">
    <citation type="submission" date="2018-06" db="EMBL/GenBank/DDBJ databases">
        <authorList>
            <consortium name="Pathogen Informatics"/>
            <person name="Doyle S."/>
        </authorList>
    </citation>
    <scope>NUCLEOTIDE SEQUENCE [LARGE SCALE GENOMIC DNA]</scope>
    <source>
        <strain evidence="1 2">NCTC12119</strain>
    </source>
</reference>